<feature type="binding site" evidence="18">
    <location>
        <begin position="39"/>
        <end position="44"/>
    </location>
    <ligand>
        <name>ATP</name>
        <dbReference type="ChEBI" id="CHEBI:30616"/>
    </ligand>
</feature>
<evidence type="ECO:0000256" key="19">
    <source>
        <dbReference type="HAMAP-Rule" id="MF_00110"/>
    </source>
</evidence>
<evidence type="ECO:0000256" key="14">
    <source>
        <dbReference type="ARBA" id="ARBA00023027"/>
    </source>
</evidence>
<dbReference type="EC" id="4.2.3.4" evidence="19"/>
<dbReference type="Pfam" id="PF24621">
    <property type="entry name" value="DHQS_C"/>
    <property type="match status" value="1"/>
</dbReference>
<evidence type="ECO:0000256" key="7">
    <source>
        <dbReference type="ARBA" id="ARBA00022605"/>
    </source>
</evidence>
<evidence type="ECO:0000256" key="10">
    <source>
        <dbReference type="ARBA" id="ARBA00022741"/>
    </source>
</evidence>
<comment type="subcellular location">
    <subcellularLocation>
        <location evidence="19">Cytoplasm</location>
    </subcellularLocation>
</comment>
<dbReference type="GO" id="GO:0004765">
    <property type="term" value="F:shikimate kinase activity"/>
    <property type="evidence" value="ECO:0007669"/>
    <property type="project" value="UniProtKB-UniRule"/>
</dbReference>
<evidence type="ECO:0000256" key="18">
    <source>
        <dbReference type="HAMAP-Rule" id="MF_00109"/>
    </source>
</evidence>
<dbReference type="GO" id="GO:0008652">
    <property type="term" value="P:amino acid biosynthetic process"/>
    <property type="evidence" value="ECO:0007669"/>
    <property type="project" value="UniProtKB-KW"/>
</dbReference>
<evidence type="ECO:0000256" key="6">
    <source>
        <dbReference type="ARBA" id="ARBA00022490"/>
    </source>
</evidence>
<comment type="similarity">
    <text evidence="19">Belongs to the sugar phosphate cyclases superfamily. Dehydroquinate synthase family.</text>
</comment>
<comment type="function">
    <text evidence="18">Catalyzes the specific phosphorylation of the 3-hydroxyl group of shikimic acid using ATP as a cosubstrate.</text>
</comment>
<evidence type="ECO:0000313" key="24">
    <source>
        <dbReference type="Proteomes" id="UP000694001"/>
    </source>
</evidence>
<name>A0A975U4F8_9PROT</name>
<keyword evidence="16 19" id="KW-0456">Lyase</keyword>
<keyword evidence="24" id="KW-1185">Reference proteome</keyword>
<feature type="binding site" evidence="18">
    <location>
        <position position="43"/>
    </location>
    <ligand>
        <name>Mg(2+)</name>
        <dbReference type="ChEBI" id="CHEBI:18420"/>
    </ligand>
</feature>
<keyword evidence="13 18" id="KW-0067">ATP-binding</keyword>
<comment type="cofactor">
    <cofactor evidence="18">
        <name>Mg(2+)</name>
        <dbReference type="ChEBI" id="CHEBI:18420"/>
    </cofactor>
    <text evidence="18">Binds 1 Mg(2+) ion per subunit.</text>
</comment>
<feature type="binding site" evidence="18">
    <location>
        <position position="107"/>
    </location>
    <ligand>
        <name>substrate</name>
    </ligand>
</feature>
<feature type="binding site" evidence="18">
    <location>
        <position position="61"/>
    </location>
    <ligand>
        <name>substrate</name>
    </ligand>
</feature>
<dbReference type="GO" id="GO:0005737">
    <property type="term" value="C:cytoplasm"/>
    <property type="evidence" value="ECO:0007669"/>
    <property type="project" value="UniProtKB-SubCell"/>
</dbReference>
<evidence type="ECO:0000256" key="11">
    <source>
        <dbReference type="ARBA" id="ARBA00022777"/>
    </source>
</evidence>
<evidence type="ECO:0000256" key="3">
    <source>
        <dbReference type="ARBA" id="ARBA00001947"/>
    </source>
</evidence>
<feature type="binding site" evidence="19">
    <location>
        <begin position="328"/>
        <end position="329"/>
    </location>
    <ligand>
        <name>NAD(+)</name>
        <dbReference type="ChEBI" id="CHEBI:57540"/>
    </ligand>
</feature>
<feature type="binding site" evidence="19">
    <location>
        <position position="350"/>
    </location>
    <ligand>
        <name>NAD(+)</name>
        <dbReference type="ChEBI" id="CHEBI:57540"/>
    </ligand>
</feature>
<dbReference type="InterPro" id="IPR000623">
    <property type="entry name" value="Shikimate_kinase/TSH1"/>
</dbReference>
<comment type="caution">
    <text evidence="19">Lacks conserved residue(s) required for the propagation of feature annotation.</text>
</comment>
<dbReference type="InterPro" id="IPR031322">
    <property type="entry name" value="Shikimate/glucono_kinase"/>
</dbReference>
<evidence type="ECO:0000259" key="22">
    <source>
        <dbReference type="Pfam" id="PF24621"/>
    </source>
</evidence>
<dbReference type="HAMAP" id="MF_00110">
    <property type="entry name" value="DHQ_synthase"/>
    <property type="match status" value="1"/>
</dbReference>
<protein>
    <recommendedName>
        <fullName evidence="18 19">Multifunctional fusion protein</fullName>
    </recommendedName>
    <domain>
        <recommendedName>
            <fullName evidence="18">Shikimate kinase</fullName>
            <shortName evidence="18">SK</shortName>
            <ecNumber evidence="18">2.7.1.71</ecNumber>
        </recommendedName>
    </domain>
    <domain>
        <recommendedName>
            <fullName evidence="19">3-dehydroquinate synthase</fullName>
            <shortName evidence="19">DHQS</shortName>
            <ecNumber evidence="19">4.2.3.4</ecNumber>
        </recommendedName>
    </domain>
</protein>
<keyword evidence="10 19" id="KW-0547">Nucleotide-binding</keyword>
<dbReference type="KEGG" id="elio:KO353_03880"/>
<keyword evidence="18" id="KW-0460">Magnesium</keyword>
<keyword evidence="17" id="KW-0511">Multifunctional enzyme</keyword>
<feature type="binding site" evidence="19">
    <location>
        <position position="383"/>
    </location>
    <ligand>
        <name>Zn(2+)</name>
        <dbReference type="ChEBI" id="CHEBI:29105"/>
    </ligand>
</feature>
<evidence type="ECO:0000259" key="21">
    <source>
        <dbReference type="Pfam" id="PF01761"/>
    </source>
</evidence>
<comment type="catalytic activity">
    <reaction evidence="1 19">
        <text>7-phospho-2-dehydro-3-deoxy-D-arabino-heptonate = 3-dehydroquinate + phosphate</text>
        <dbReference type="Rhea" id="RHEA:21968"/>
        <dbReference type="ChEBI" id="CHEBI:32364"/>
        <dbReference type="ChEBI" id="CHEBI:43474"/>
        <dbReference type="ChEBI" id="CHEBI:58394"/>
        <dbReference type="EC" id="4.2.3.4"/>
    </reaction>
</comment>
<evidence type="ECO:0000256" key="17">
    <source>
        <dbReference type="ARBA" id="ARBA00023268"/>
    </source>
</evidence>
<dbReference type="GO" id="GO:0005524">
    <property type="term" value="F:ATP binding"/>
    <property type="evidence" value="ECO:0007669"/>
    <property type="project" value="UniProtKB-UniRule"/>
</dbReference>
<keyword evidence="9 19" id="KW-0479">Metal-binding</keyword>
<dbReference type="GO" id="GO:0003856">
    <property type="term" value="F:3-dehydroquinate synthase activity"/>
    <property type="evidence" value="ECO:0007669"/>
    <property type="project" value="UniProtKB-UniRule"/>
</dbReference>
<keyword evidence="14 19" id="KW-0520">NAD</keyword>
<dbReference type="Pfam" id="PF01202">
    <property type="entry name" value="SKI"/>
    <property type="match status" value="1"/>
</dbReference>
<evidence type="ECO:0000256" key="15">
    <source>
        <dbReference type="ARBA" id="ARBA00023141"/>
    </source>
</evidence>
<organism evidence="23 24">
    <name type="scientific">Elioraea tepida</name>
    <dbReference type="NCBI Taxonomy" id="2843330"/>
    <lineage>
        <taxon>Bacteria</taxon>
        <taxon>Pseudomonadati</taxon>
        <taxon>Pseudomonadota</taxon>
        <taxon>Alphaproteobacteria</taxon>
        <taxon>Acetobacterales</taxon>
        <taxon>Elioraeaceae</taxon>
        <taxon>Elioraea</taxon>
    </lineage>
</organism>
<dbReference type="GO" id="GO:0000287">
    <property type="term" value="F:magnesium ion binding"/>
    <property type="evidence" value="ECO:0007669"/>
    <property type="project" value="UniProtKB-UniRule"/>
</dbReference>
<evidence type="ECO:0000256" key="4">
    <source>
        <dbReference type="ARBA" id="ARBA00003485"/>
    </source>
</evidence>
<dbReference type="InterPro" id="IPR030960">
    <property type="entry name" value="DHQS/DOIS_N"/>
</dbReference>
<dbReference type="HAMAP" id="MF_00109">
    <property type="entry name" value="Shikimate_kinase"/>
    <property type="match status" value="1"/>
</dbReference>
<dbReference type="Proteomes" id="UP000694001">
    <property type="component" value="Chromosome"/>
</dbReference>
<comment type="cofactor">
    <cofactor evidence="3">
        <name>Zn(2+)</name>
        <dbReference type="ChEBI" id="CHEBI:29105"/>
    </cofactor>
</comment>
<keyword evidence="15 19" id="KW-0057">Aromatic amino acid biosynthesis</keyword>
<dbReference type="PROSITE" id="PS01128">
    <property type="entry name" value="SHIKIMATE_KINASE"/>
    <property type="match status" value="1"/>
</dbReference>
<feature type="binding site" evidence="19">
    <location>
        <position position="468"/>
    </location>
    <ligand>
        <name>Zn(2+)</name>
        <dbReference type="ChEBI" id="CHEBI:29105"/>
    </ligand>
</feature>
<dbReference type="NCBIfam" id="NF010552">
    <property type="entry name" value="PRK13946.1"/>
    <property type="match status" value="1"/>
</dbReference>
<dbReference type="FunFam" id="3.40.50.1970:FF:000007">
    <property type="entry name" value="Pentafunctional AROM polypeptide"/>
    <property type="match status" value="1"/>
</dbReference>
<comment type="catalytic activity">
    <reaction evidence="18">
        <text>shikimate + ATP = 3-phosphoshikimate + ADP + H(+)</text>
        <dbReference type="Rhea" id="RHEA:13121"/>
        <dbReference type="ChEBI" id="CHEBI:15378"/>
        <dbReference type="ChEBI" id="CHEBI:30616"/>
        <dbReference type="ChEBI" id="CHEBI:36208"/>
        <dbReference type="ChEBI" id="CHEBI:145989"/>
        <dbReference type="ChEBI" id="CHEBI:456216"/>
        <dbReference type="EC" id="2.7.1.71"/>
    </reaction>
</comment>
<evidence type="ECO:0000256" key="9">
    <source>
        <dbReference type="ARBA" id="ARBA00022723"/>
    </source>
</evidence>
<feature type="binding site" evidence="19">
    <location>
        <position position="341"/>
    </location>
    <ligand>
        <name>NAD(+)</name>
        <dbReference type="ChEBI" id="CHEBI:57540"/>
    </ligand>
</feature>
<feature type="binding site" evidence="18">
    <location>
        <position position="145"/>
    </location>
    <ligand>
        <name>ATP</name>
        <dbReference type="ChEBI" id="CHEBI:30616"/>
    </ligand>
</feature>
<comment type="cofactor">
    <cofactor evidence="2 19">
        <name>NAD(+)</name>
        <dbReference type="ChEBI" id="CHEBI:57540"/>
    </cofactor>
</comment>
<feature type="domain" description="3-dehydroquinate synthase C-terminal" evidence="22">
    <location>
        <begin position="380"/>
        <end position="532"/>
    </location>
</feature>
<proteinExistence type="inferred from homology"/>
<comment type="pathway">
    <text evidence="18">Metabolic intermediate biosynthesis; chorismate biosynthesis; chorismate from D-erythrose 4-phosphate and phosphoenolpyruvate: step 5/7.</text>
</comment>
<gene>
    <name evidence="19 23" type="primary">aroB</name>
    <name evidence="18" type="synonym">aroK</name>
    <name evidence="23" type="ORF">KO353_03880</name>
</gene>
<dbReference type="NCBIfam" id="TIGR01357">
    <property type="entry name" value="aroB"/>
    <property type="match status" value="1"/>
</dbReference>
<comment type="pathway">
    <text evidence="5 19">Metabolic intermediate biosynthesis; chorismate biosynthesis; chorismate from D-erythrose 4-phosphate and phosphoenolpyruvate: step 2/7.</text>
</comment>
<comment type="subunit">
    <text evidence="18">Monomer.</text>
</comment>
<keyword evidence="8 18" id="KW-0808">Transferase</keyword>
<dbReference type="CDD" id="cd00464">
    <property type="entry name" value="SK"/>
    <property type="match status" value="1"/>
</dbReference>
<dbReference type="PANTHER" id="PTHR43622:SF7">
    <property type="entry name" value="3-DEHYDROQUINATE SYNTHASE, CHLOROPLASTIC"/>
    <property type="match status" value="1"/>
</dbReference>
<evidence type="ECO:0000256" key="20">
    <source>
        <dbReference type="SAM" id="MobiDB-lite"/>
    </source>
</evidence>
<feature type="binding site" evidence="18">
    <location>
        <position position="85"/>
    </location>
    <ligand>
        <name>substrate</name>
    </ligand>
</feature>
<dbReference type="EC" id="2.7.1.71" evidence="18"/>
<keyword evidence="19" id="KW-0170">Cobalt</keyword>
<reference evidence="23" key="1">
    <citation type="submission" date="2021-06" db="EMBL/GenBank/DDBJ databases">
        <title>Elioraea tepida, sp. nov., a moderately thermophilic aerobic anoxygenic phototrophic bacterium isolated from an alkaline siliceous hot spring mat community in Yellowstone National Park, WY, USA.</title>
        <authorList>
            <person name="Saini M.K."/>
            <person name="Yoshida S."/>
            <person name="Sebastian A."/>
            <person name="Hirose S."/>
            <person name="Hara E."/>
            <person name="Tamaki H."/>
            <person name="Soulier N.T."/>
            <person name="Albert I."/>
            <person name="Hanada S."/>
            <person name="Bryant D.A."/>
            <person name="Tank M."/>
        </authorList>
    </citation>
    <scope>NUCLEOTIDE SEQUENCE</scope>
    <source>
        <strain evidence="23">MS-P2</strain>
    </source>
</reference>
<sequence length="570" mass="59889">MGSDSHQHQSIRPAPADETGRGAPPAWRGRAIVLVGLMGAGKTAIGRRLAARLGLPFVDADHEIEAAARMSVAEIFARYGERAFRDGERRVIARLLGGEPIVLATGGGAFMDAETRALVRQRALSVWLRVPLPILVRRVSGRTDRPLLVGKDPAAVLAELAAKRYPTYAEADIVVDCTDEPAEATTARVLRAITAWSPPRSVHVPLPGRAYDILIGEGLVARAGAHAAAVLPRRRAVVIADATVAALHGRALTDSLAAAGIDHTVLTVPSGEQSKSMAMAADLLERMTEAGIDRRTGVIAFGGGVVGDLAGFVAAIALRGLPLIHVPTTLLAQVDSSVGGKTGVNLPAGKNLVGAFHQPLLVLCDSSVLATLPLRERRAGYAEVVKYGLIDDPAFFAWCEAHGAALLEGDLEVIAEAVRACCAAKARIVADDERETRADGGRALLNLGHTFGHALEAEVGYDGGLLLHGEAVAFGLGLAFTLSARLGLCAAEDADRVRAHLRACGLPTDLARLDRRFSAARLIGHMRKDKKAEAGRLAFILARGIGAAFISRDVPEEEVAALLIDEGCAP</sequence>
<dbReference type="PANTHER" id="PTHR43622">
    <property type="entry name" value="3-DEHYDROQUINATE SYNTHASE"/>
    <property type="match status" value="1"/>
</dbReference>
<dbReference type="InterPro" id="IPR016037">
    <property type="entry name" value="DHQ_synth_AroB"/>
</dbReference>
<comment type="function">
    <text evidence="4 19">Catalyzes the conversion of 3-deoxy-D-arabino-heptulosonate 7-phosphate (DAHP) to dehydroquinate (DHQ).</text>
</comment>
<feature type="region of interest" description="Disordered" evidence="20">
    <location>
        <begin position="1"/>
        <end position="24"/>
    </location>
</feature>
<feature type="domain" description="3-dehydroquinate synthase N-terminal" evidence="21">
    <location>
        <begin position="266"/>
        <end position="377"/>
    </location>
</feature>
<dbReference type="GO" id="GO:0009423">
    <property type="term" value="P:chorismate biosynthetic process"/>
    <property type="evidence" value="ECO:0007669"/>
    <property type="project" value="UniProtKB-UniRule"/>
</dbReference>
<feature type="binding site" evidence="19">
    <location>
        <position position="449"/>
    </location>
    <ligand>
        <name>Zn(2+)</name>
        <dbReference type="ChEBI" id="CHEBI:29105"/>
    </ligand>
</feature>
<evidence type="ECO:0000256" key="5">
    <source>
        <dbReference type="ARBA" id="ARBA00004661"/>
    </source>
</evidence>
<dbReference type="InterPro" id="IPR023000">
    <property type="entry name" value="Shikimate_kinase_CS"/>
</dbReference>
<evidence type="ECO:0000256" key="2">
    <source>
        <dbReference type="ARBA" id="ARBA00001911"/>
    </source>
</evidence>
<feature type="binding site" evidence="19">
    <location>
        <begin position="304"/>
        <end position="308"/>
    </location>
    <ligand>
        <name>NAD(+)</name>
        <dbReference type="ChEBI" id="CHEBI:57540"/>
    </ligand>
</feature>
<feature type="binding site" evidence="19">
    <location>
        <begin position="270"/>
        <end position="275"/>
    </location>
    <ligand>
        <name>NAD(+)</name>
        <dbReference type="ChEBI" id="CHEBI:57540"/>
    </ligand>
</feature>
<dbReference type="InterPro" id="IPR050071">
    <property type="entry name" value="Dehydroquinate_synthase"/>
</dbReference>
<dbReference type="RefSeq" id="WP_218286440.1">
    <property type="nucleotide sequence ID" value="NZ_CP076448.1"/>
</dbReference>
<keyword evidence="7 19" id="KW-0028">Amino-acid biosynthesis</keyword>
<evidence type="ECO:0000313" key="23">
    <source>
        <dbReference type="EMBL" id="QXM25384.1"/>
    </source>
</evidence>
<dbReference type="AlphaFoldDB" id="A0A975U4F8"/>
<keyword evidence="6 19" id="KW-0963">Cytoplasm</keyword>
<evidence type="ECO:0000256" key="8">
    <source>
        <dbReference type="ARBA" id="ARBA00022679"/>
    </source>
</evidence>
<evidence type="ECO:0000256" key="13">
    <source>
        <dbReference type="ARBA" id="ARBA00022840"/>
    </source>
</evidence>
<dbReference type="EMBL" id="CP076448">
    <property type="protein sequence ID" value="QXM25384.1"/>
    <property type="molecule type" value="Genomic_DNA"/>
</dbReference>
<dbReference type="InterPro" id="IPR056179">
    <property type="entry name" value="DHQS_C"/>
</dbReference>
<evidence type="ECO:0000256" key="12">
    <source>
        <dbReference type="ARBA" id="ARBA00022833"/>
    </source>
</evidence>
<feature type="binding site" evidence="18">
    <location>
        <position position="164"/>
    </location>
    <ligand>
        <name>substrate</name>
    </ligand>
</feature>
<evidence type="ECO:0000256" key="16">
    <source>
        <dbReference type="ARBA" id="ARBA00023239"/>
    </source>
</evidence>
<keyword evidence="11 18" id="KW-0418">Kinase</keyword>
<comment type="cofactor">
    <cofactor evidence="19">
        <name>Co(2+)</name>
        <dbReference type="ChEBI" id="CHEBI:48828"/>
    </cofactor>
    <cofactor evidence="19">
        <name>Zn(2+)</name>
        <dbReference type="ChEBI" id="CHEBI:29105"/>
    </cofactor>
    <text evidence="19">Binds 1 divalent metal cation per subunit. Can use either Co(2+) or Zn(2+).</text>
</comment>
<dbReference type="Pfam" id="PF01761">
    <property type="entry name" value="DHQ_synthase"/>
    <property type="match status" value="1"/>
</dbReference>
<dbReference type="GO" id="GO:0009073">
    <property type="term" value="P:aromatic amino acid family biosynthetic process"/>
    <property type="evidence" value="ECO:0007669"/>
    <property type="project" value="UniProtKB-KW"/>
</dbReference>
<evidence type="ECO:0000256" key="1">
    <source>
        <dbReference type="ARBA" id="ARBA00001393"/>
    </source>
</evidence>
<comment type="similarity">
    <text evidence="18">Belongs to the shikimate kinase family.</text>
</comment>
<accession>A0A975U4F8</accession>
<keyword evidence="12 19" id="KW-0862">Zinc</keyword>
<dbReference type="CDD" id="cd08195">
    <property type="entry name" value="DHQS"/>
    <property type="match status" value="1"/>
</dbReference>